<keyword evidence="9" id="KW-0051">Antiviral defense</keyword>
<evidence type="ECO:0000256" key="3">
    <source>
        <dbReference type="ARBA" id="ARBA00022722"/>
    </source>
</evidence>
<evidence type="ECO:0000256" key="5">
    <source>
        <dbReference type="ARBA" id="ARBA00022741"/>
    </source>
</evidence>
<keyword evidence="7" id="KW-0347">Helicase</keyword>
<dbReference type="SMART" id="SM00487">
    <property type="entry name" value="DEXDc"/>
    <property type="match status" value="1"/>
</dbReference>
<dbReference type="InterPro" id="IPR011545">
    <property type="entry name" value="DEAD/DEAH_box_helicase_dom"/>
</dbReference>
<evidence type="ECO:0000313" key="14">
    <source>
        <dbReference type="Proteomes" id="UP001464891"/>
    </source>
</evidence>
<sequence>MNYKDFFKQVTGFTPYPWQERFSGWDGKLVSVIRAPTGAGKESGTVVPWLYSHKIGEPSTTRLIYALPTRSLVDQVYENTQRVVKASGLPIQVYCLKGGKVEHGFEQDLTQPAILIGTQDQLLSRALNRGFGVSWAQRPLHCAALTNDCRWVLDEIQLTGVAYSTLVQLYKHWQDLGTFGNVQLCLMSATFDERPLKELKIERFDLNKIDFAHEELNAKVTRPKPVYRASVEGVKDVAVLLRAKHTPDTLSLMVVNTVDRAREIGELLADLEPLVIHSRFLGIDREVLQKKLKDYKGIIVATQVVEAGVDLDADLLITELCPWSSFVQRCGRCGRKRTSNHVEIRWLDYQQNWKAIPYSDLECQDTRNRLLELTDASLHHLSKVALPQLDISHRLLTKQHLETFFCTHYLKRNLRGSSTVSDFIRETTNFTVLVFWSTEQPNQLPMQRYLCPVPIKQLLDFCQSYNVTPCIWGEDRWEKARPTSGDVVWLPLDQGGYSHERGWTANPKDKPDPNRYKLQLEPEFSDRRFSYSLKLGVHLKDTEDCLQKIIPFLQHLGLSQPLTEELCRCARWHDWGKAHQLWQAYARAKGNLLAKSKNYGHASELNGYRHEMASALAAAAQGAPFLAQYLIAAHHGKVRDSLMPNNPQEDCSLRIVRGVEIGSQLCEVEIENSEILPSVELSLAGDFEDWDLQIEELLEKYGFFKLVYLEALVRNADVKASKYREEEVKNDRSNS</sequence>
<comment type="similarity">
    <text evidence="10">Belongs to the DEAD box helicase family.</text>
</comment>
<evidence type="ECO:0000256" key="7">
    <source>
        <dbReference type="ARBA" id="ARBA00022806"/>
    </source>
</evidence>
<protein>
    <submittedName>
        <fullName evidence="13">CRISPR-associated helicase Cas3</fullName>
    </submittedName>
</protein>
<accession>A0ABV0JEX0</accession>
<dbReference type="InterPro" id="IPR038257">
    <property type="entry name" value="CRISPR-assoc_Cas3_HD_sf"/>
</dbReference>
<dbReference type="Pfam" id="PF00270">
    <property type="entry name" value="DEAD"/>
    <property type="match status" value="1"/>
</dbReference>
<dbReference type="InterPro" id="IPR054712">
    <property type="entry name" value="Cas3-like_dom"/>
</dbReference>
<reference evidence="13 14" key="1">
    <citation type="submission" date="2022-04" db="EMBL/GenBank/DDBJ databases">
        <title>Positive selection, recombination, and allopatry shape intraspecific diversity of widespread and dominant cyanobacteria.</title>
        <authorList>
            <person name="Wei J."/>
            <person name="Shu W."/>
            <person name="Hu C."/>
        </authorList>
    </citation>
    <scope>NUCLEOTIDE SEQUENCE [LARGE SCALE GENOMIC DNA]</scope>
    <source>
        <strain evidence="13 14">GB2-A4</strain>
    </source>
</reference>
<feature type="domain" description="Helicase ATP-binding" evidence="11">
    <location>
        <begin position="22"/>
        <end position="209"/>
    </location>
</feature>
<dbReference type="InterPro" id="IPR006483">
    <property type="entry name" value="CRISPR-assoc_Cas3_HD"/>
</dbReference>
<name>A0ABV0JEX0_9CYAN</name>
<comment type="similarity">
    <text evidence="2">In the central section; belongs to the CRISPR-associated helicase Cas3 family.</text>
</comment>
<dbReference type="Pfam" id="PF22590">
    <property type="entry name" value="Cas3-like_C_2"/>
    <property type="match status" value="1"/>
</dbReference>
<dbReference type="RefSeq" id="WP_190440642.1">
    <property type="nucleotide sequence ID" value="NZ_JAMPKM010000015.1"/>
</dbReference>
<evidence type="ECO:0000256" key="1">
    <source>
        <dbReference type="ARBA" id="ARBA00006847"/>
    </source>
</evidence>
<comment type="caution">
    <text evidence="13">The sequence shown here is derived from an EMBL/GenBank/DDBJ whole genome shotgun (WGS) entry which is preliminary data.</text>
</comment>
<dbReference type="InterPro" id="IPR006474">
    <property type="entry name" value="Helicase_Cas3_CRISPR-ass_core"/>
</dbReference>
<comment type="similarity">
    <text evidence="1">In the N-terminal section; belongs to the CRISPR-associated nuclease Cas3-HD family.</text>
</comment>
<keyword evidence="14" id="KW-1185">Reference proteome</keyword>
<keyword evidence="8" id="KW-0067">ATP-binding</keyword>
<dbReference type="PANTHER" id="PTHR47959">
    <property type="entry name" value="ATP-DEPENDENT RNA HELICASE RHLE-RELATED"/>
    <property type="match status" value="1"/>
</dbReference>
<feature type="domain" description="HD Cas3-type" evidence="12">
    <location>
        <begin position="545"/>
        <end position="720"/>
    </location>
</feature>
<dbReference type="InterPro" id="IPR027417">
    <property type="entry name" value="P-loop_NTPase"/>
</dbReference>
<dbReference type="SMART" id="SM00490">
    <property type="entry name" value="HELICc"/>
    <property type="match status" value="1"/>
</dbReference>
<evidence type="ECO:0000256" key="2">
    <source>
        <dbReference type="ARBA" id="ARBA00009046"/>
    </source>
</evidence>
<keyword evidence="6" id="KW-0378">Hydrolase</keyword>
<evidence type="ECO:0000256" key="6">
    <source>
        <dbReference type="ARBA" id="ARBA00022801"/>
    </source>
</evidence>
<proteinExistence type="inferred from homology"/>
<dbReference type="NCBIfam" id="TIGR01587">
    <property type="entry name" value="cas3_core"/>
    <property type="match status" value="1"/>
</dbReference>
<keyword evidence="5" id="KW-0547">Nucleotide-binding</keyword>
<dbReference type="InterPro" id="IPR001650">
    <property type="entry name" value="Helicase_C-like"/>
</dbReference>
<organism evidence="13 14">
    <name type="scientific">Trichocoleus desertorum GB2-A4</name>
    <dbReference type="NCBI Taxonomy" id="2933944"/>
    <lineage>
        <taxon>Bacteria</taxon>
        <taxon>Bacillati</taxon>
        <taxon>Cyanobacteriota</taxon>
        <taxon>Cyanophyceae</taxon>
        <taxon>Leptolyngbyales</taxon>
        <taxon>Trichocoleusaceae</taxon>
        <taxon>Trichocoleus</taxon>
    </lineage>
</organism>
<keyword evidence="4" id="KW-0479">Metal-binding</keyword>
<evidence type="ECO:0000256" key="9">
    <source>
        <dbReference type="ARBA" id="ARBA00023118"/>
    </source>
</evidence>
<dbReference type="PANTHER" id="PTHR47959:SF16">
    <property type="entry name" value="CRISPR-ASSOCIATED NUCLEASE_HELICASE CAS3-RELATED"/>
    <property type="match status" value="1"/>
</dbReference>
<evidence type="ECO:0000313" key="13">
    <source>
        <dbReference type="EMBL" id="MEP0819606.1"/>
    </source>
</evidence>
<evidence type="ECO:0000256" key="10">
    <source>
        <dbReference type="ARBA" id="ARBA00038437"/>
    </source>
</evidence>
<evidence type="ECO:0000256" key="4">
    <source>
        <dbReference type="ARBA" id="ARBA00022723"/>
    </source>
</evidence>
<keyword evidence="3" id="KW-0540">Nuclease</keyword>
<dbReference type="EMBL" id="JAMPKM010000015">
    <property type="protein sequence ID" value="MEP0819606.1"/>
    <property type="molecule type" value="Genomic_DNA"/>
</dbReference>
<evidence type="ECO:0000259" key="11">
    <source>
        <dbReference type="PROSITE" id="PS51192"/>
    </source>
</evidence>
<dbReference type="PROSITE" id="PS51192">
    <property type="entry name" value="HELICASE_ATP_BIND_1"/>
    <property type="match status" value="1"/>
</dbReference>
<dbReference type="Proteomes" id="UP001464891">
    <property type="component" value="Unassembled WGS sequence"/>
</dbReference>
<dbReference type="Gene3D" id="3.40.50.300">
    <property type="entry name" value="P-loop containing nucleotide triphosphate hydrolases"/>
    <property type="match status" value="2"/>
</dbReference>
<evidence type="ECO:0000256" key="8">
    <source>
        <dbReference type="ARBA" id="ARBA00022840"/>
    </source>
</evidence>
<dbReference type="InterPro" id="IPR050079">
    <property type="entry name" value="DEAD_box_RNA_helicase"/>
</dbReference>
<evidence type="ECO:0000259" key="12">
    <source>
        <dbReference type="PROSITE" id="PS51643"/>
    </source>
</evidence>
<dbReference type="InterPro" id="IPR014001">
    <property type="entry name" value="Helicase_ATP-bd"/>
</dbReference>
<dbReference type="Gene3D" id="1.10.3210.30">
    <property type="match status" value="1"/>
</dbReference>
<dbReference type="SUPFAM" id="SSF52540">
    <property type="entry name" value="P-loop containing nucleoside triphosphate hydrolases"/>
    <property type="match status" value="1"/>
</dbReference>
<gene>
    <name evidence="13" type="primary">cas3</name>
    <name evidence="13" type="ORF">NC998_21130</name>
</gene>
<dbReference type="PROSITE" id="PS51643">
    <property type="entry name" value="HD_CAS3"/>
    <property type="match status" value="1"/>
</dbReference>